<dbReference type="SMART" id="SM00116">
    <property type="entry name" value="CBS"/>
    <property type="match status" value="2"/>
</dbReference>
<evidence type="ECO:0000256" key="8">
    <source>
        <dbReference type="PROSITE-ProRule" id="PRU00703"/>
    </source>
</evidence>
<keyword evidence="15" id="KW-1185">Reference proteome</keyword>
<dbReference type="InterPro" id="IPR001789">
    <property type="entry name" value="Sig_transdc_resp-reg_receiver"/>
</dbReference>
<dbReference type="InterPro" id="IPR036890">
    <property type="entry name" value="HATPase_C_sf"/>
</dbReference>
<evidence type="ECO:0000256" key="2">
    <source>
        <dbReference type="ARBA" id="ARBA00012438"/>
    </source>
</evidence>
<feature type="domain" description="PAS" evidence="11">
    <location>
        <begin position="184"/>
        <end position="245"/>
    </location>
</feature>
<dbReference type="EMBL" id="AP018227">
    <property type="protein sequence ID" value="BAY82438.1"/>
    <property type="molecule type" value="Genomic_DNA"/>
</dbReference>
<evidence type="ECO:0000259" key="11">
    <source>
        <dbReference type="PROSITE" id="PS50112"/>
    </source>
</evidence>
<keyword evidence="8" id="KW-0129">CBS domain</keyword>
<dbReference type="PRINTS" id="PR00344">
    <property type="entry name" value="BCTRLSENSOR"/>
</dbReference>
<keyword evidence="6" id="KW-0902">Two-component regulatory system</keyword>
<dbReference type="CDD" id="cd00130">
    <property type="entry name" value="PAS"/>
    <property type="match status" value="4"/>
</dbReference>
<dbReference type="OrthoDB" id="9788063at2"/>
<dbReference type="Pfam" id="PF00512">
    <property type="entry name" value="HisKA"/>
    <property type="match status" value="1"/>
</dbReference>
<feature type="domain" description="PAC" evidence="12">
    <location>
        <begin position="626"/>
        <end position="678"/>
    </location>
</feature>
<dbReference type="PANTHER" id="PTHR43304">
    <property type="entry name" value="PHYTOCHROME-LIKE PROTEIN CPH1"/>
    <property type="match status" value="1"/>
</dbReference>
<dbReference type="InterPro" id="IPR052162">
    <property type="entry name" value="Sensor_kinase/Photoreceptor"/>
</dbReference>
<feature type="domain" description="PAC" evidence="12">
    <location>
        <begin position="505"/>
        <end position="557"/>
    </location>
</feature>
<dbReference type="Pfam" id="PF00989">
    <property type="entry name" value="PAS"/>
    <property type="match status" value="1"/>
</dbReference>
<dbReference type="Gene3D" id="2.10.70.100">
    <property type="match status" value="1"/>
</dbReference>
<dbReference type="InterPro" id="IPR036097">
    <property type="entry name" value="HisK_dim/P_sf"/>
</dbReference>
<feature type="domain" description="Histidine kinase" evidence="9">
    <location>
        <begin position="691"/>
        <end position="915"/>
    </location>
</feature>
<dbReference type="SMART" id="SM00448">
    <property type="entry name" value="REC"/>
    <property type="match status" value="1"/>
</dbReference>
<dbReference type="AlphaFoldDB" id="A0A1Z4LMW0"/>
<dbReference type="Gene3D" id="3.30.565.10">
    <property type="entry name" value="Histidine kinase-like ATPase, C-terminal domain"/>
    <property type="match status" value="1"/>
</dbReference>
<evidence type="ECO:0000256" key="1">
    <source>
        <dbReference type="ARBA" id="ARBA00000085"/>
    </source>
</evidence>
<dbReference type="PROSITE" id="PS50113">
    <property type="entry name" value="PAC"/>
    <property type="match status" value="4"/>
</dbReference>
<comment type="catalytic activity">
    <reaction evidence="1">
        <text>ATP + protein L-histidine = ADP + protein N-phospho-L-histidine.</text>
        <dbReference type="EC" id="2.7.13.3"/>
    </reaction>
</comment>
<sequence>MTWQGILIMSFIPNLNDLLALNRVIETYYLTVTPDVLVNDAITLMLNVSYTNEEQANCVLVTEECRLVGIFTKIDALRIAASGRNLSSIRIGEVMQREVVALQKTPNQDIIIALKIMQQHQISYLPFVDNNNSLLGIIRKKNILQSLADKDSIIQNFKHTNTDFKQENNVISATEAQIGLDANILAHVSDAVIAIDNEYNIIYLNKRAEHQYNINAREFIGRSLKTVYEYRWLNPDDKEIAKENLAKNGWWQGENIHIKKNSEQIYVELSVSLLNDNSGNKIGLLTVIRDITQRKQAEEKLRQTEALLQEAERIAKIGSWSWDLTTDEAWWSKQFYRFTNRDKGNSTPRIETISQFIHPDDRKRVNQLTINAIEKGIPYETEFRFIRSDGSIGYAFSCGKIERDTKGNIVRFYGISKDVSQYKQVESALRESEQRFRKMADTAPVMIWMTGHDKLCHYFNAVWLEFTGRSLEQEIGNGWAEGVHPDDRDRRIKVYEESFDSRQAFSMEYRLQDKNGDYRWILDKGTPRLNSDGNFEGYIGSCIDITERKQAEKKIAEQAVLLDVATDAILLITLGGQILYCNQSAEKMYGWTAQEAIGKAANKLLFKEITQELMEAMQEVKRSGSWQGELTKVTKQGRDITVASRWTLVSDEAGNPKSILTVDTDITENKLLESQFLRIQRLESLGTLASGIAHDLNNMLTPILAISQLLPLKLTNIDKTSSEMLKILEANAKRGADLVKQVLSFARGNEGKRTVLQVKHILKDIEQFAKGTFPKSITIERNFPQNLWTVSGDATQLHQVFMNLVVNARDAMTEGGVLSIEAENKFIDESYAKMNIEAKVGSYVLVTISDTGIGISSQIIDRIFDPFFTTKEVGKGTGLGLSTVLGIVKNHGGFIEVSSKIAKFTQFRVYLPSIEGDALGIPEREQLPTGNNELILVVDDEVAICEIIKTTLETYNFRVIIAQDGIDAIAKYVQHKDKINIVLIDIMMPSMDGVTAVRTLQQMNPQVQIIAMSGLVSNEALTQSNNLDIQGFLAKPFNAGDLLNILQLFRR</sequence>
<dbReference type="Pfam" id="PF13426">
    <property type="entry name" value="PAS_9"/>
    <property type="match status" value="1"/>
</dbReference>
<evidence type="ECO:0000256" key="7">
    <source>
        <dbReference type="PROSITE-ProRule" id="PRU00169"/>
    </source>
</evidence>
<dbReference type="SMART" id="SM00387">
    <property type="entry name" value="HATPase_c"/>
    <property type="match status" value="1"/>
</dbReference>
<dbReference type="Gene3D" id="3.10.580.10">
    <property type="entry name" value="CBS-domain"/>
    <property type="match status" value="1"/>
</dbReference>
<dbReference type="FunFam" id="3.30.450.20:FF:000099">
    <property type="entry name" value="Sensory box sensor histidine kinase"/>
    <property type="match status" value="1"/>
</dbReference>
<dbReference type="Pfam" id="PF08447">
    <property type="entry name" value="PAS_3"/>
    <property type="match status" value="2"/>
</dbReference>
<dbReference type="PROSITE" id="PS50112">
    <property type="entry name" value="PAS"/>
    <property type="match status" value="3"/>
</dbReference>
<evidence type="ECO:0000256" key="4">
    <source>
        <dbReference type="ARBA" id="ARBA00022679"/>
    </source>
</evidence>
<dbReference type="InterPro" id="IPR046342">
    <property type="entry name" value="CBS_dom_sf"/>
</dbReference>
<dbReference type="Pfam" id="PF02518">
    <property type="entry name" value="HATPase_c"/>
    <property type="match status" value="1"/>
</dbReference>
<dbReference type="InterPro" id="IPR001610">
    <property type="entry name" value="PAC"/>
</dbReference>
<dbReference type="PROSITE" id="PS50110">
    <property type="entry name" value="RESPONSE_REGULATORY"/>
    <property type="match status" value="1"/>
</dbReference>
<feature type="domain" description="PAC" evidence="12">
    <location>
        <begin position="251"/>
        <end position="303"/>
    </location>
</feature>
<dbReference type="InterPro" id="IPR000644">
    <property type="entry name" value="CBS_dom"/>
</dbReference>
<dbReference type="InterPro" id="IPR000014">
    <property type="entry name" value="PAS"/>
</dbReference>
<proteinExistence type="predicted"/>
<evidence type="ECO:0000256" key="6">
    <source>
        <dbReference type="ARBA" id="ARBA00023012"/>
    </source>
</evidence>
<feature type="domain" description="PAS" evidence="11">
    <location>
        <begin position="432"/>
        <end position="502"/>
    </location>
</feature>
<dbReference type="SUPFAM" id="SSF47384">
    <property type="entry name" value="Homodimeric domain of signal transducing histidine kinase"/>
    <property type="match status" value="1"/>
</dbReference>
<dbReference type="SUPFAM" id="SSF52172">
    <property type="entry name" value="CheY-like"/>
    <property type="match status" value="1"/>
</dbReference>
<evidence type="ECO:0000313" key="14">
    <source>
        <dbReference type="EMBL" id="BAY82438.1"/>
    </source>
</evidence>
<dbReference type="Pfam" id="PF00571">
    <property type="entry name" value="CBS"/>
    <property type="match status" value="1"/>
</dbReference>
<dbReference type="GO" id="GO:0006355">
    <property type="term" value="P:regulation of DNA-templated transcription"/>
    <property type="evidence" value="ECO:0007669"/>
    <property type="project" value="InterPro"/>
</dbReference>
<feature type="modified residue" description="4-aspartylphosphate" evidence="7">
    <location>
        <position position="985"/>
    </location>
</feature>
<organism evidence="14 15">
    <name type="scientific">Calothrix parasitica NIES-267</name>
    <dbReference type="NCBI Taxonomy" id="1973488"/>
    <lineage>
        <taxon>Bacteria</taxon>
        <taxon>Bacillati</taxon>
        <taxon>Cyanobacteriota</taxon>
        <taxon>Cyanophyceae</taxon>
        <taxon>Nostocales</taxon>
        <taxon>Calotrichaceae</taxon>
        <taxon>Calothrix</taxon>
    </lineage>
</organism>
<evidence type="ECO:0000259" key="13">
    <source>
        <dbReference type="PROSITE" id="PS51371"/>
    </source>
</evidence>
<name>A0A1Z4LMW0_9CYAN</name>
<dbReference type="Gene3D" id="1.10.287.130">
    <property type="match status" value="1"/>
</dbReference>
<dbReference type="InterPro" id="IPR013655">
    <property type="entry name" value="PAS_fold_3"/>
</dbReference>
<dbReference type="InterPro" id="IPR013767">
    <property type="entry name" value="PAS_fold"/>
</dbReference>
<dbReference type="CDD" id="cd00156">
    <property type="entry name" value="REC"/>
    <property type="match status" value="1"/>
</dbReference>
<dbReference type="PANTHER" id="PTHR43304:SF1">
    <property type="entry name" value="PAC DOMAIN-CONTAINING PROTEIN"/>
    <property type="match status" value="1"/>
</dbReference>
<evidence type="ECO:0000259" key="10">
    <source>
        <dbReference type="PROSITE" id="PS50110"/>
    </source>
</evidence>
<dbReference type="InterPro" id="IPR035965">
    <property type="entry name" value="PAS-like_dom_sf"/>
</dbReference>
<dbReference type="InterPro" id="IPR003594">
    <property type="entry name" value="HATPase_dom"/>
</dbReference>
<evidence type="ECO:0000259" key="9">
    <source>
        <dbReference type="PROSITE" id="PS50109"/>
    </source>
</evidence>
<dbReference type="Pfam" id="PF00072">
    <property type="entry name" value="Response_reg"/>
    <property type="match status" value="1"/>
</dbReference>
<feature type="domain" description="CBS" evidence="13">
    <location>
        <begin position="95"/>
        <end position="153"/>
    </location>
</feature>
<dbReference type="SMART" id="SM00388">
    <property type="entry name" value="HisKA"/>
    <property type="match status" value="1"/>
</dbReference>
<dbReference type="InterPro" id="IPR004358">
    <property type="entry name" value="Sig_transdc_His_kin-like_C"/>
</dbReference>
<dbReference type="SUPFAM" id="SSF54631">
    <property type="entry name" value="CBS-domain pair"/>
    <property type="match status" value="1"/>
</dbReference>
<dbReference type="SMART" id="SM00091">
    <property type="entry name" value="PAS"/>
    <property type="match status" value="4"/>
</dbReference>
<dbReference type="CDD" id="cd00082">
    <property type="entry name" value="HisKA"/>
    <property type="match status" value="1"/>
</dbReference>
<dbReference type="PROSITE" id="PS50109">
    <property type="entry name" value="HIS_KIN"/>
    <property type="match status" value="1"/>
</dbReference>
<dbReference type="SUPFAM" id="SSF55785">
    <property type="entry name" value="PYP-like sensor domain (PAS domain)"/>
    <property type="match status" value="4"/>
</dbReference>
<feature type="domain" description="PAS" evidence="11">
    <location>
        <begin position="561"/>
        <end position="624"/>
    </location>
</feature>
<dbReference type="Proteomes" id="UP000218418">
    <property type="component" value="Chromosome"/>
</dbReference>
<evidence type="ECO:0000313" key="15">
    <source>
        <dbReference type="Proteomes" id="UP000218418"/>
    </source>
</evidence>
<gene>
    <name evidence="14" type="ORF">NIES267_19180</name>
</gene>
<dbReference type="SUPFAM" id="SSF55874">
    <property type="entry name" value="ATPase domain of HSP90 chaperone/DNA topoisomerase II/histidine kinase"/>
    <property type="match status" value="1"/>
</dbReference>
<evidence type="ECO:0000256" key="3">
    <source>
        <dbReference type="ARBA" id="ARBA00022553"/>
    </source>
</evidence>
<dbReference type="InterPro" id="IPR011006">
    <property type="entry name" value="CheY-like_superfamily"/>
</dbReference>
<keyword evidence="5 14" id="KW-0418">Kinase</keyword>
<protein>
    <recommendedName>
        <fullName evidence="2">histidine kinase</fullName>
        <ecNumber evidence="2">2.7.13.3</ecNumber>
    </recommendedName>
</protein>
<dbReference type="InterPro" id="IPR005467">
    <property type="entry name" value="His_kinase_dom"/>
</dbReference>
<dbReference type="InterPro" id="IPR000700">
    <property type="entry name" value="PAS-assoc_C"/>
</dbReference>
<dbReference type="InterPro" id="IPR003661">
    <property type="entry name" value="HisK_dim/P_dom"/>
</dbReference>
<dbReference type="GO" id="GO:0000155">
    <property type="term" value="F:phosphorelay sensor kinase activity"/>
    <property type="evidence" value="ECO:0007669"/>
    <property type="project" value="InterPro"/>
</dbReference>
<feature type="domain" description="Response regulatory" evidence="10">
    <location>
        <begin position="934"/>
        <end position="1050"/>
    </location>
</feature>
<reference evidence="14 15" key="1">
    <citation type="submission" date="2017-06" db="EMBL/GenBank/DDBJ databases">
        <title>Genome sequencing of cyanobaciteial culture collection at National Institute for Environmental Studies (NIES).</title>
        <authorList>
            <person name="Hirose Y."/>
            <person name="Shimura Y."/>
            <person name="Fujisawa T."/>
            <person name="Nakamura Y."/>
            <person name="Kawachi M."/>
        </authorList>
    </citation>
    <scope>NUCLEOTIDE SEQUENCE [LARGE SCALE GENOMIC DNA]</scope>
    <source>
        <strain evidence="14 15">NIES-267</strain>
    </source>
</reference>
<dbReference type="Gene3D" id="3.40.50.2300">
    <property type="match status" value="1"/>
</dbReference>
<keyword evidence="3 7" id="KW-0597">Phosphoprotein</keyword>
<evidence type="ECO:0000256" key="5">
    <source>
        <dbReference type="ARBA" id="ARBA00022777"/>
    </source>
</evidence>
<dbReference type="EC" id="2.7.13.3" evidence="2"/>
<dbReference type="PROSITE" id="PS51371">
    <property type="entry name" value="CBS"/>
    <property type="match status" value="1"/>
</dbReference>
<evidence type="ECO:0000259" key="12">
    <source>
        <dbReference type="PROSITE" id="PS50113"/>
    </source>
</evidence>
<dbReference type="NCBIfam" id="TIGR00229">
    <property type="entry name" value="sensory_box"/>
    <property type="match status" value="4"/>
</dbReference>
<keyword evidence="4" id="KW-0808">Transferase</keyword>
<dbReference type="Gene3D" id="3.30.450.20">
    <property type="entry name" value="PAS domain"/>
    <property type="match status" value="4"/>
</dbReference>
<feature type="domain" description="PAC" evidence="12">
    <location>
        <begin position="379"/>
        <end position="431"/>
    </location>
</feature>
<accession>A0A1Z4LMW0</accession>
<dbReference type="SMART" id="SM00086">
    <property type="entry name" value="PAC"/>
    <property type="match status" value="4"/>
</dbReference>